<reference evidence="2" key="1">
    <citation type="submission" date="2021-02" db="EMBL/GenBank/DDBJ databases">
        <authorList>
            <person name="Dougan E. K."/>
            <person name="Rhodes N."/>
            <person name="Thang M."/>
            <person name="Chan C."/>
        </authorList>
    </citation>
    <scope>NUCLEOTIDE SEQUENCE</scope>
</reference>
<keyword evidence="1" id="KW-1133">Transmembrane helix</keyword>
<feature type="transmembrane region" description="Helical" evidence="1">
    <location>
        <begin position="85"/>
        <end position="108"/>
    </location>
</feature>
<sequence length="142" mass="15305">MQMLTERTILEENAFDRSLMGTKDLLCKYAQCDKVWMEVLLKAASALMVAVAAMNSRWLAVAVALTMAAVVAVASPFAQPQINVLQCLCFCCLALSAVGFTCEGLLGVCLTCHGCYPPPKSSQAPKFERSCKAGTGVYLWLS</sequence>
<keyword evidence="3" id="KW-1185">Reference proteome</keyword>
<dbReference type="EMBL" id="CAJNJA010009372">
    <property type="protein sequence ID" value="CAE7246119.1"/>
    <property type="molecule type" value="Genomic_DNA"/>
</dbReference>
<evidence type="ECO:0000256" key="1">
    <source>
        <dbReference type="SAM" id="Phobius"/>
    </source>
</evidence>
<dbReference type="OrthoDB" id="10489523at2759"/>
<feature type="transmembrane region" description="Helical" evidence="1">
    <location>
        <begin position="59"/>
        <end position="78"/>
    </location>
</feature>
<proteinExistence type="predicted"/>
<comment type="caution">
    <text evidence="2">The sequence shown here is derived from an EMBL/GenBank/DDBJ whole genome shotgun (WGS) entry which is preliminary data.</text>
</comment>
<dbReference type="AlphaFoldDB" id="A0A812LMI0"/>
<dbReference type="Proteomes" id="UP000601435">
    <property type="component" value="Unassembled WGS sequence"/>
</dbReference>
<keyword evidence="1" id="KW-0812">Transmembrane</keyword>
<evidence type="ECO:0000313" key="2">
    <source>
        <dbReference type="EMBL" id="CAE7246119.1"/>
    </source>
</evidence>
<keyword evidence="1" id="KW-0472">Membrane</keyword>
<protein>
    <submittedName>
        <fullName evidence="2">InlA protein</fullName>
    </submittedName>
</protein>
<evidence type="ECO:0000313" key="3">
    <source>
        <dbReference type="Proteomes" id="UP000601435"/>
    </source>
</evidence>
<accession>A0A812LMI0</accession>
<organism evidence="2 3">
    <name type="scientific">Symbiodinium necroappetens</name>
    <dbReference type="NCBI Taxonomy" id="1628268"/>
    <lineage>
        <taxon>Eukaryota</taxon>
        <taxon>Sar</taxon>
        <taxon>Alveolata</taxon>
        <taxon>Dinophyceae</taxon>
        <taxon>Suessiales</taxon>
        <taxon>Symbiodiniaceae</taxon>
        <taxon>Symbiodinium</taxon>
    </lineage>
</organism>
<name>A0A812LMI0_9DINO</name>
<gene>
    <name evidence="2" type="primary">inlA</name>
    <name evidence="2" type="ORF">SNEC2469_LOCUS4798</name>
</gene>